<keyword evidence="3" id="KW-1185">Reference proteome</keyword>
<dbReference type="EMBL" id="JABWDY010020209">
    <property type="protein sequence ID" value="KAF5193317.1"/>
    <property type="molecule type" value="Genomic_DNA"/>
</dbReference>
<sequence length="109" mass="12069">LLPSPTTGTFPSQAFNWRANSNSFQQVGGVKQEDRNYSDFSFQPQTKSSSGSIFQSSLSTVDMYKGQQQQQQPWSFQEATKQADFSTGKPIVKPETVSSQNNGATQSDY</sequence>
<evidence type="ECO:0000256" key="1">
    <source>
        <dbReference type="SAM" id="MobiDB-lite"/>
    </source>
</evidence>
<comment type="caution">
    <text evidence="2">The sequence shown here is derived from an EMBL/GenBank/DDBJ whole genome shotgun (WGS) entry which is preliminary data.</text>
</comment>
<feature type="non-terminal residue" evidence="2">
    <location>
        <position position="1"/>
    </location>
</feature>
<dbReference type="Proteomes" id="UP000554482">
    <property type="component" value="Unassembled WGS sequence"/>
</dbReference>
<accession>A0A7J6W8R3</accession>
<feature type="region of interest" description="Disordered" evidence="1">
    <location>
        <begin position="62"/>
        <end position="109"/>
    </location>
</feature>
<feature type="compositionally biased region" description="Polar residues" evidence="1">
    <location>
        <begin position="73"/>
        <end position="85"/>
    </location>
</feature>
<reference evidence="2 3" key="1">
    <citation type="submission" date="2020-06" db="EMBL/GenBank/DDBJ databases">
        <title>Transcriptomic and genomic resources for Thalictrum thalictroides and T. hernandezii: Facilitating candidate gene discovery in an emerging model plant lineage.</title>
        <authorList>
            <person name="Arias T."/>
            <person name="Riano-Pachon D.M."/>
            <person name="Di Stilio V.S."/>
        </authorList>
    </citation>
    <scope>NUCLEOTIDE SEQUENCE [LARGE SCALE GENOMIC DNA]</scope>
    <source>
        <strain evidence="3">cv. WT478/WT964</strain>
        <tissue evidence="2">Leaves</tissue>
    </source>
</reference>
<dbReference type="AlphaFoldDB" id="A0A7J6W8R3"/>
<dbReference type="OrthoDB" id="5065855at2759"/>
<name>A0A7J6W8R3_THATH</name>
<feature type="non-terminal residue" evidence="2">
    <location>
        <position position="109"/>
    </location>
</feature>
<protein>
    <submittedName>
        <fullName evidence="2">Uncharacterized protein</fullName>
    </submittedName>
</protein>
<evidence type="ECO:0000313" key="3">
    <source>
        <dbReference type="Proteomes" id="UP000554482"/>
    </source>
</evidence>
<proteinExistence type="predicted"/>
<feature type="compositionally biased region" description="Polar residues" evidence="1">
    <location>
        <begin position="96"/>
        <end position="109"/>
    </location>
</feature>
<evidence type="ECO:0000313" key="2">
    <source>
        <dbReference type="EMBL" id="KAF5193317.1"/>
    </source>
</evidence>
<organism evidence="2 3">
    <name type="scientific">Thalictrum thalictroides</name>
    <name type="common">Rue-anemone</name>
    <name type="synonym">Anemone thalictroides</name>
    <dbReference type="NCBI Taxonomy" id="46969"/>
    <lineage>
        <taxon>Eukaryota</taxon>
        <taxon>Viridiplantae</taxon>
        <taxon>Streptophyta</taxon>
        <taxon>Embryophyta</taxon>
        <taxon>Tracheophyta</taxon>
        <taxon>Spermatophyta</taxon>
        <taxon>Magnoliopsida</taxon>
        <taxon>Ranunculales</taxon>
        <taxon>Ranunculaceae</taxon>
        <taxon>Thalictroideae</taxon>
        <taxon>Thalictrum</taxon>
    </lineage>
</organism>
<gene>
    <name evidence="2" type="ORF">FRX31_017096</name>
</gene>